<gene>
    <name evidence="5" type="ORF">RND81_02G043000</name>
</gene>
<dbReference type="AlphaFoldDB" id="A0AAW1MPY6"/>
<accession>A0AAW1MPY6</accession>
<dbReference type="GO" id="GO:0003723">
    <property type="term" value="F:RNA binding"/>
    <property type="evidence" value="ECO:0007669"/>
    <property type="project" value="InterPro"/>
</dbReference>
<dbReference type="Proteomes" id="UP001443914">
    <property type="component" value="Unassembled WGS sequence"/>
</dbReference>
<dbReference type="InterPro" id="IPR002885">
    <property type="entry name" value="PPR_rpt"/>
</dbReference>
<comment type="similarity">
    <text evidence="1">Belongs to the PPR family. PCMP-H subfamily.</text>
</comment>
<feature type="domain" description="DYW" evidence="4">
    <location>
        <begin position="402"/>
        <end position="494"/>
    </location>
</feature>
<keyword evidence="6" id="KW-1185">Reference proteome</keyword>
<dbReference type="InterPro" id="IPR046960">
    <property type="entry name" value="PPR_At4g14850-like_plant"/>
</dbReference>
<evidence type="ECO:0000256" key="2">
    <source>
        <dbReference type="ARBA" id="ARBA00022737"/>
    </source>
</evidence>
<dbReference type="PANTHER" id="PTHR47926:SF388">
    <property type="entry name" value="DYW DOMAIN-CONTAINING PROTEIN"/>
    <property type="match status" value="1"/>
</dbReference>
<dbReference type="Pfam" id="PF01535">
    <property type="entry name" value="PPR"/>
    <property type="match status" value="2"/>
</dbReference>
<proteinExistence type="inferred from homology"/>
<comment type="caution">
    <text evidence="5">The sequence shown here is derived from an EMBL/GenBank/DDBJ whole genome shotgun (WGS) entry which is preliminary data.</text>
</comment>
<dbReference type="InterPro" id="IPR011990">
    <property type="entry name" value="TPR-like_helical_dom_sf"/>
</dbReference>
<keyword evidence="2" id="KW-0677">Repeat</keyword>
<name>A0AAW1MPY6_SAPOF</name>
<dbReference type="PROSITE" id="PS51375">
    <property type="entry name" value="PPR"/>
    <property type="match status" value="1"/>
</dbReference>
<dbReference type="InterPro" id="IPR032867">
    <property type="entry name" value="DYW_dom"/>
</dbReference>
<evidence type="ECO:0000256" key="3">
    <source>
        <dbReference type="PROSITE-ProRule" id="PRU00708"/>
    </source>
</evidence>
<organism evidence="5 6">
    <name type="scientific">Saponaria officinalis</name>
    <name type="common">Common soapwort</name>
    <name type="synonym">Lychnis saponaria</name>
    <dbReference type="NCBI Taxonomy" id="3572"/>
    <lineage>
        <taxon>Eukaryota</taxon>
        <taxon>Viridiplantae</taxon>
        <taxon>Streptophyta</taxon>
        <taxon>Embryophyta</taxon>
        <taxon>Tracheophyta</taxon>
        <taxon>Spermatophyta</taxon>
        <taxon>Magnoliopsida</taxon>
        <taxon>eudicotyledons</taxon>
        <taxon>Gunneridae</taxon>
        <taxon>Pentapetalae</taxon>
        <taxon>Caryophyllales</taxon>
        <taxon>Caryophyllaceae</taxon>
        <taxon>Caryophylleae</taxon>
        <taxon>Saponaria</taxon>
    </lineage>
</organism>
<dbReference type="EMBL" id="JBDFQZ010000002">
    <property type="protein sequence ID" value="KAK9748203.1"/>
    <property type="molecule type" value="Genomic_DNA"/>
</dbReference>
<evidence type="ECO:0000256" key="1">
    <source>
        <dbReference type="ARBA" id="ARBA00006643"/>
    </source>
</evidence>
<dbReference type="Pfam" id="PF14432">
    <property type="entry name" value="DYW_deaminase"/>
    <property type="match status" value="1"/>
</dbReference>
<dbReference type="GO" id="GO:0008270">
    <property type="term" value="F:zinc ion binding"/>
    <property type="evidence" value="ECO:0007669"/>
    <property type="project" value="InterPro"/>
</dbReference>
<dbReference type="PANTHER" id="PTHR47926">
    <property type="entry name" value="PENTATRICOPEPTIDE REPEAT-CONTAINING PROTEIN"/>
    <property type="match status" value="1"/>
</dbReference>
<evidence type="ECO:0000259" key="4">
    <source>
        <dbReference type="Pfam" id="PF14432"/>
    </source>
</evidence>
<dbReference type="NCBIfam" id="TIGR00756">
    <property type="entry name" value="PPR"/>
    <property type="match status" value="1"/>
</dbReference>
<reference evidence="5 6" key="1">
    <citation type="submission" date="2024-03" db="EMBL/GenBank/DDBJ databases">
        <title>WGS assembly of Saponaria officinalis var. Norfolk2.</title>
        <authorList>
            <person name="Jenkins J."/>
            <person name="Shu S."/>
            <person name="Grimwood J."/>
            <person name="Barry K."/>
            <person name="Goodstein D."/>
            <person name="Schmutz J."/>
            <person name="Leebens-Mack J."/>
            <person name="Osbourn A."/>
        </authorList>
    </citation>
    <scope>NUCLEOTIDE SEQUENCE [LARGE SCALE GENOMIC DNA]</scope>
    <source>
        <strain evidence="6">cv. Norfolk2</strain>
        <strain evidence="5">JIC</strain>
        <tissue evidence="5">Leaf</tissue>
    </source>
</reference>
<protein>
    <recommendedName>
        <fullName evidence="4">DYW domain-containing protein</fullName>
    </recommendedName>
</protein>
<sequence length="494" mass="56428">MKRYRCPLLLIRQLRFQYFDARISRYNVVKPCREANMALTRICVLDRHSLGVRQYSSSSAFQQQQQHFNVPYNDEMFPQQRMIAPTDGNFGRNDEIEVDDDVEGTLEELDAVLKQWDLESAVKCIKKLSWRGVGIDLPRYLALIDACGEAKALEEAKAVHEHLLNFFSPISTSVFNKILEMYGKCGSMNDAYDTFNTMPERNLTSWDNMICGYTKNGLGEEAIDMFTTFKEKGLKPDGQMFCGVFDACGVVGDVTEGMLHFDSMTKIYGIAPTMDHYASIVRMFGSAGHLDGALEFIESLPVEPSVDVWVSLMNISRIQGDLELGDRCAQIVEQLDPSRLTVESRTGLLSLKESDSLKRKVKKARPLDHKQHEYRAGDRSHPEHEKIYALLRGFKESMKEAGYVPETRFVLHDIDQEEKEEAIMAHSERLACAYSLLSSSPRAAMRIMKNLRVCGDCHSVFKIISKLVGRMIIMRDQKRFHHFKDGQCSCNDYW</sequence>
<dbReference type="GO" id="GO:0009451">
    <property type="term" value="P:RNA modification"/>
    <property type="evidence" value="ECO:0007669"/>
    <property type="project" value="InterPro"/>
</dbReference>
<dbReference type="EMBL" id="JBDFQZ010000002">
    <property type="protein sequence ID" value="KAK9748205.1"/>
    <property type="molecule type" value="Genomic_DNA"/>
</dbReference>
<dbReference type="EMBL" id="JBDFQZ010000002">
    <property type="protein sequence ID" value="KAK9748204.1"/>
    <property type="molecule type" value="Genomic_DNA"/>
</dbReference>
<dbReference type="Gene3D" id="1.25.40.10">
    <property type="entry name" value="Tetratricopeptide repeat domain"/>
    <property type="match status" value="2"/>
</dbReference>
<evidence type="ECO:0000313" key="5">
    <source>
        <dbReference type="EMBL" id="KAK9748203.1"/>
    </source>
</evidence>
<dbReference type="EMBL" id="JBDFQZ010000002">
    <property type="protein sequence ID" value="KAK9748202.1"/>
    <property type="molecule type" value="Genomic_DNA"/>
</dbReference>
<feature type="repeat" description="PPR" evidence="3">
    <location>
        <begin position="202"/>
        <end position="236"/>
    </location>
</feature>
<evidence type="ECO:0000313" key="6">
    <source>
        <dbReference type="Proteomes" id="UP001443914"/>
    </source>
</evidence>